<organism evidence="1 2">
    <name type="scientific">Chitinophaga silvatica</name>
    <dbReference type="NCBI Taxonomy" id="2282649"/>
    <lineage>
        <taxon>Bacteria</taxon>
        <taxon>Pseudomonadati</taxon>
        <taxon>Bacteroidota</taxon>
        <taxon>Chitinophagia</taxon>
        <taxon>Chitinophagales</taxon>
        <taxon>Chitinophagaceae</taxon>
        <taxon>Chitinophaga</taxon>
    </lineage>
</organism>
<dbReference type="RefSeq" id="WP_116974825.1">
    <property type="nucleotide sequence ID" value="NZ_QPMM01000002.1"/>
</dbReference>
<sequence length="106" mass="12869">MTSSEYLQNKLTEAIKLFPTICFRHEYNIYSETHFIEMSPASFYKNEKFDKWIDETYFTFIKIYPDDLSIFPKERRKLIENCEFEIQGSLYKEPRKRKAQLTDTIS</sequence>
<proteinExistence type="predicted"/>
<comment type="caution">
    <text evidence="1">The sequence shown here is derived from an EMBL/GenBank/DDBJ whole genome shotgun (WGS) entry which is preliminary data.</text>
</comment>
<evidence type="ECO:0000313" key="1">
    <source>
        <dbReference type="EMBL" id="RFS24855.1"/>
    </source>
</evidence>
<accession>A0A3E1YE57</accession>
<dbReference type="EMBL" id="QPMM01000002">
    <property type="protein sequence ID" value="RFS24855.1"/>
    <property type="molecule type" value="Genomic_DNA"/>
</dbReference>
<reference evidence="1 2" key="1">
    <citation type="submission" date="2018-07" db="EMBL/GenBank/DDBJ databases">
        <title>Chitinophaga K2CV101002-2 sp. nov., isolated from a monsoon evergreen broad-leaved forest soil.</title>
        <authorList>
            <person name="Lv Y."/>
        </authorList>
    </citation>
    <scope>NUCLEOTIDE SEQUENCE [LARGE SCALE GENOMIC DNA]</scope>
    <source>
        <strain evidence="1 2">GDMCC 1.1288</strain>
    </source>
</reference>
<keyword evidence="2" id="KW-1185">Reference proteome</keyword>
<gene>
    <name evidence="1" type="ORF">DVR12_06600</name>
</gene>
<dbReference type="AlphaFoldDB" id="A0A3E1YE57"/>
<dbReference type="Proteomes" id="UP000260644">
    <property type="component" value="Unassembled WGS sequence"/>
</dbReference>
<evidence type="ECO:0000313" key="2">
    <source>
        <dbReference type="Proteomes" id="UP000260644"/>
    </source>
</evidence>
<protein>
    <submittedName>
        <fullName evidence="1">Uncharacterized protein</fullName>
    </submittedName>
</protein>
<name>A0A3E1YE57_9BACT</name>